<comment type="cofactor">
    <cofactor evidence="1">
        <name>Mg(2+)</name>
        <dbReference type="ChEBI" id="CHEBI:18420"/>
    </cofactor>
</comment>
<comment type="similarity">
    <text evidence="4 11">Belongs to the alkaline phosphatase family.</text>
</comment>
<evidence type="ECO:0000256" key="14">
    <source>
        <dbReference type="SAM" id="SignalP"/>
    </source>
</evidence>
<keyword evidence="6" id="KW-0449">Lipoprotein</keyword>
<dbReference type="CDD" id="cd16012">
    <property type="entry name" value="ALP"/>
    <property type="match status" value="1"/>
</dbReference>
<keyword evidence="6" id="KW-0336">GPI-anchor</keyword>
<evidence type="ECO:0000256" key="12">
    <source>
        <dbReference type="RuleBase" id="RU003947"/>
    </source>
</evidence>
<evidence type="ECO:0000256" key="10">
    <source>
        <dbReference type="ARBA" id="ARBA00022842"/>
    </source>
</evidence>
<protein>
    <recommendedName>
        <fullName evidence="5 12">Alkaline phosphatase</fullName>
        <ecNumber evidence="5 12">3.1.3.1</ecNumber>
    </recommendedName>
</protein>
<organism evidence="15 16">
    <name type="scientific">Microtus ochrogaster</name>
    <name type="common">Prairie vole</name>
    <dbReference type="NCBI Taxonomy" id="79684"/>
    <lineage>
        <taxon>Eukaryota</taxon>
        <taxon>Metazoa</taxon>
        <taxon>Chordata</taxon>
        <taxon>Craniata</taxon>
        <taxon>Vertebrata</taxon>
        <taxon>Euteleostomi</taxon>
        <taxon>Mammalia</taxon>
        <taxon>Eutheria</taxon>
        <taxon>Euarchontoglires</taxon>
        <taxon>Glires</taxon>
        <taxon>Rodentia</taxon>
        <taxon>Myomorpha</taxon>
        <taxon>Muroidea</taxon>
        <taxon>Cricetidae</taxon>
        <taxon>Arvicolinae</taxon>
        <taxon>Microtus</taxon>
    </lineage>
</organism>
<evidence type="ECO:0000256" key="2">
    <source>
        <dbReference type="ARBA" id="ARBA00001947"/>
    </source>
</evidence>
<keyword evidence="14" id="KW-0732">Signal</keyword>
<feature type="region of interest" description="Disordered" evidence="13">
    <location>
        <begin position="423"/>
        <end position="444"/>
    </location>
</feature>
<dbReference type="InterPro" id="IPR001952">
    <property type="entry name" value="Alkaline_phosphatase"/>
</dbReference>
<comment type="subcellular location">
    <subcellularLocation>
        <location evidence="3">Cell membrane</location>
        <topology evidence="3">Lipid-anchor</topology>
        <topology evidence="3">GPI-anchor</topology>
    </subcellularLocation>
</comment>
<dbReference type="SMART" id="SM00098">
    <property type="entry name" value="alkPPc"/>
    <property type="match status" value="1"/>
</dbReference>
<proteinExistence type="inferred from homology"/>
<evidence type="ECO:0000256" key="13">
    <source>
        <dbReference type="SAM" id="MobiDB-lite"/>
    </source>
</evidence>
<dbReference type="PANTHER" id="PTHR11596:SF30">
    <property type="entry name" value="INTESTINAL-TYPE ALKALINE PHOSPHATASE"/>
    <property type="match status" value="1"/>
</dbReference>
<sequence>MQGDRVLLLLLLGLKIHLSFGVIPAEEENPAFWNQKAAEALDAAKKLQPIQTSAKNLILFLGDGMGVPTVSATRILKGQLEGHLGPETPLAMDRFPYMALSKTYNVDRQVSDSAGTATAYLCGVKANYMTIGVSAAARVDQCNTTFGNEVISVMYRAKKAGKSVGVVTTTRVQHASPAGTYAHTVNRNWYSDGEMPTSAVQEGCKDIATQLISNIDIDVILGGGRKYMFPKGTADPEYPDDSSQSGTRLDGENLVEKWLKNHQGARYVWNREQLIQASQDPAVTHLMGLFEPTDMKYDVNRDLSLDPSLKEMTEVAVNMLSRNPQGFYLFVEGGRIDQGHHEGTAYLALTEAVMFDSAIESASQLTSEQDTMILVTADHSHVFSFGGYTLRGTSIFGLAPQNAQDGKTYTSILYGNGPGYVLNSGERPSVTSEESGDPSYRQQTAVPLSSETHGGEDVAIFARGPQAHLVHGVQEQSYIAHVMAFAGCLEPYTDCGLAPPAGQSSTIAPAGQSSTIAPTKVTNSAAGQATALLSLRLLLSVLLLLVGTRIAAP</sequence>
<dbReference type="Proteomes" id="UP000694915">
    <property type="component" value="Linkage group LG4"/>
</dbReference>
<dbReference type="GeneID" id="101994219"/>
<comment type="catalytic activity">
    <reaction evidence="12">
        <text>a phosphate monoester + H2O = an alcohol + phosphate</text>
        <dbReference type="Rhea" id="RHEA:15017"/>
        <dbReference type="ChEBI" id="CHEBI:15377"/>
        <dbReference type="ChEBI" id="CHEBI:30879"/>
        <dbReference type="ChEBI" id="CHEBI:43474"/>
        <dbReference type="ChEBI" id="CHEBI:67140"/>
        <dbReference type="EC" id="3.1.3.1"/>
    </reaction>
</comment>
<evidence type="ECO:0000313" key="15">
    <source>
        <dbReference type="Proteomes" id="UP000694915"/>
    </source>
</evidence>
<evidence type="ECO:0000256" key="9">
    <source>
        <dbReference type="ARBA" id="ARBA00022833"/>
    </source>
</evidence>
<dbReference type="PRINTS" id="PR00113">
    <property type="entry name" value="ALKPHPHTASE"/>
</dbReference>
<dbReference type="PROSITE" id="PS00123">
    <property type="entry name" value="ALKALINE_PHOSPHATASE"/>
    <property type="match status" value="1"/>
</dbReference>
<keyword evidence="10 12" id="KW-0460">Magnesium</keyword>
<evidence type="ECO:0000256" key="3">
    <source>
        <dbReference type="ARBA" id="ARBA00004609"/>
    </source>
</evidence>
<dbReference type="InterPro" id="IPR018299">
    <property type="entry name" value="Alkaline_phosphatase_AS"/>
</dbReference>
<dbReference type="InterPro" id="IPR017850">
    <property type="entry name" value="Alkaline_phosphatase_core_sf"/>
</dbReference>
<name>A0ABM0L9S3_MICOH</name>
<keyword evidence="15" id="KW-1185">Reference proteome</keyword>
<keyword evidence="6" id="KW-0472">Membrane</keyword>
<reference evidence="16" key="1">
    <citation type="submission" date="2025-08" db="UniProtKB">
        <authorList>
            <consortium name="RefSeq"/>
        </authorList>
    </citation>
    <scope>IDENTIFICATION</scope>
</reference>
<evidence type="ECO:0000256" key="4">
    <source>
        <dbReference type="ARBA" id="ARBA00005984"/>
    </source>
</evidence>
<dbReference type="Gene3D" id="3.40.720.10">
    <property type="entry name" value="Alkaline Phosphatase, subunit A"/>
    <property type="match status" value="1"/>
</dbReference>
<gene>
    <name evidence="16" type="primary">LOC101994219</name>
</gene>
<evidence type="ECO:0000256" key="11">
    <source>
        <dbReference type="RuleBase" id="RU003946"/>
    </source>
</evidence>
<comment type="cofactor">
    <cofactor evidence="2">
        <name>Zn(2+)</name>
        <dbReference type="ChEBI" id="CHEBI:29105"/>
    </cofactor>
</comment>
<evidence type="ECO:0000256" key="7">
    <source>
        <dbReference type="ARBA" id="ARBA00022723"/>
    </source>
</evidence>
<dbReference type="RefSeq" id="XP_005361844.1">
    <property type="nucleotide sequence ID" value="XM_005361787.1"/>
</dbReference>
<evidence type="ECO:0000256" key="5">
    <source>
        <dbReference type="ARBA" id="ARBA00012647"/>
    </source>
</evidence>
<keyword evidence="7" id="KW-0479">Metal-binding</keyword>
<feature type="chain" id="PRO_5045197883" description="Alkaline phosphatase" evidence="14">
    <location>
        <begin position="22"/>
        <end position="553"/>
    </location>
</feature>
<dbReference type="Pfam" id="PF00245">
    <property type="entry name" value="Alk_phosphatase"/>
    <property type="match status" value="1"/>
</dbReference>
<feature type="signal peptide" evidence="14">
    <location>
        <begin position="1"/>
        <end position="21"/>
    </location>
</feature>
<accession>A0ABM0L9S3</accession>
<keyword evidence="8 12" id="KW-0378">Hydrolase</keyword>
<dbReference type="EC" id="3.1.3.1" evidence="5 12"/>
<keyword evidence="9 12" id="KW-0862">Zinc</keyword>
<dbReference type="PANTHER" id="PTHR11596">
    <property type="entry name" value="ALKALINE PHOSPHATASE"/>
    <property type="match status" value="1"/>
</dbReference>
<dbReference type="SUPFAM" id="SSF53649">
    <property type="entry name" value="Alkaline phosphatase-like"/>
    <property type="match status" value="1"/>
</dbReference>
<evidence type="ECO:0000256" key="6">
    <source>
        <dbReference type="ARBA" id="ARBA00022622"/>
    </source>
</evidence>
<evidence type="ECO:0000313" key="16">
    <source>
        <dbReference type="RefSeq" id="XP_005361844.1"/>
    </source>
</evidence>
<evidence type="ECO:0000256" key="8">
    <source>
        <dbReference type="ARBA" id="ARBA00022801"/>
    </source>
</evidence>
<keyword evidence="6" id="KW-0325">Glycoprotein</keyword>
<evidence type="ECO:0000256" key="1">
    <source>
        <dbReference type="ARBA" id="ARBA00001946"/>
    </source>
</evidence>